<dbReference type="PANTHER" id="PTHR30472:SF19">
    <property type="entry name" value="PETROBACTIN IMPORT SYSTEM PERMEASE PROTEIN YCLO"/>
    <property type="match status" value="1"/>
</dbReference>
<evidence type="ECO:0000256" key="5">
    <source>
        <dbReference type="ARBA" id="ARBA00022692"/>
    </source>
</evidence>
<feature type="transmembrane region" description="Helical" evidence="9">
    <location>
        <begin position="330"/>
        <end position="348"/>
    </location>
</feature>
<keyword evidence="5 9" id="KW-0812">Transmembrane</keyword>
<evidence type="ECO:0000256" key="9">
    <source>
        <dbReference type="SAM" id="Phobius"/>
    </source>
</evidence>
<feature type="transmembrane region" description="Helical" evidence="9">
    <location>
        <begin position="301"/>
        <end position="321"/>
    </location>
</feature>
<comment type="similarity">
    <text evidence="2">Belongs to the binding-protein-dependent transport system permease family. FecCD subfamily.</text>
</comment>
<reference evidence="10 11" key="1">
    <citation type="submission" date="2018-06" db="EMBL/GenBank/DDBJ databases">
        <authorList>
            <consortium name="Pathogen Informatics"/>
            <person name="Doyle S."/>
        </authorList>
    </citation>
    <scope>NUCLEOTIDE SEQUENCE [LARGE SCALE GENOMIC DNA]</scope>
    <source>
        <strain evidence="10 11">NCTC10994</strain>
    </source>
</reference>
<dbReference type="RefSeq" id="WP_084722484.1">
    <property type="nucleotide sequence ID" value="NZ_JAFBBL010000001.1"/>
</dbReference>
<dbReference type="Proteomes" id="UP000249091">
    <property type="component" value="Chromosome 1"/>
</dbReference>
<evidence type="ECO:0000313" key="10">
    <source>
        <dbReference type="EMBL" id="SQI38706.1"/>
    </source>
</evidence>
<comment type="subcellular location">
    <subcellularLocation>
        <location evidence="1">Cell membrane</location>
        <topology evidence="1">Multi-pass membrane protein</topology>
    </subcellularLocation>
</comment>
<evidence type="ECO:0000256" key="4">
    <source>
        <dbReference type="ARBA" id="ARBA00022475"/>
    </source>
</evidence>
<keyword evidence="3" id="KW-0813">Transport</keyword>
<dbReference type="AlphaFoldDB" id="A0A2X4UFN9"/>
<dbReference type="GO" id="GO:0022857">
    <property type="term" value="F:transmembrane transporter activity"/>
    <property type="evidence" value="ECO:0007669"/>
    <property type="project" value="InterPro"/>
</dbReference>
<feature type="transmembrane region" description="Helical" evidence="9">
    <location>
        <begin position="141"/>
        <end position="159"/>
    </location>
</feature>
<feature type="region of interest" description="Disordered" evidence="8">
    <location>
        <begin position="1"/>
        <end position="26"/>
    </location>
</feature>
<dbReference type="KEGG" id="rcr:NCTC10994_03967"/>
<dbReference type="Pfam" id="PF01032">
    <property type="entry name" value="FecCD"/>
    <property type="match status" value="1"/>
</dbReference>
<dbReference type="SUPFAM" id="SSF81345">
    <property type="entry name" value="ABC transporter involved in vitamin B12 uptake, BtuC"/>
    <property type="match status" value="1"/>
</dbReference>
<dbReference type="PANTHER" id="PTHR30472">
    <property type="entry name" value="FERRIC ENTEROBACTIN TRANSPORT SYSTEM PERMEASE PROTEIN"/>
    <property type="match status" value="1"/>
</dbReference>
<feature type="transmembrane region" description="Helical" evidence="9">
    <location>
        <begin position="260"/>
        <end position="289"/>
    </location>
</feature>
<feature type="compositionally biased region" description="Low complexity" evidence="8">
    <location>
        <begin position="11"/>
        <end position="26"/>
    </location>
</feature>
<proteinExistence type="inferred from homology"/>
<feature type="transmembrane region" description="Helical" evidence="9">
    <location>
        <begin position="36"/>
        <end position="57"/>
    </location>
</feature>
<organism evidence="10 11">
    <name type="scientific">Rhodococcus coprophilus</name>
    <dbReference type="NCBI Taxonomy" id="38310"/>
    <lineage>
        <taxon>Bacteria</taxon>
        <taxon>Bacillati</taxon>
        <taxon>Actinomycetota</taxon>
        <taxon>Actinomycetes</taxon>
        <taxon>Mycobacteriales</taxon>
        <taxon>Nocardiaceae</taxon>
        <taxon>Rhodococcus</taxon>
    </lineage>
</organism>
<dbReference type="InterPro" id="IPR037294">
    <property type="entry name" value="ABC_BtuC-like"/>
</dbReference>
<keyword evidence="7 9" id="KW-0472">Membrane</keyword>
<feature type="transmembrane region" description="Helical" evidence="9">
    <location>
        <begin position="116"/>
        <end position="135"/>
    </location>
</feature>
<dbReference type="STRING" id="1219011.GCA_001895045_01441"/>
<keyword evidence="6 9" id="KW-1133">Transmembrane helix</keyword>
<sequence length="353" mass="37977">MPDTVSPLTTSAIEAPSPAEPPACESFPDTKARRRYWILLGALAVLAVLFAAGTLMWNNPMPFGTSGFWRITEMRATSLVVIAIVVVCQATATVAFQTATNNRIITPSIMGFEALYVAISTAAVYFLGAVGVAALRGTPQFLLQIALMVFFSLVLYGWLLSGKYGNLQVMLLVGIILGGGLGSVSTFMQRLLTPSEFDILTARLFGSVSNADVSYLPVAIPLCVAAAAALWWRARKLNLVALGRDITTSLGLNHRREIMIVLFLVSVLMAVSTALIGPMTFLGFLVATLAYQLANTYDHRYVFPVAVLTGFVVLTGAYFVLKNVFYAEGAVSIIIEAVGGSVFLYVLLRKGRL</sequence>
<evidence type="ECO:0000256" key="7">
    <source>
        <dbReference type="ARBA" id="ARBA00023136"/>
    </source>
</evidence>
<evidence type="ECO:0000313" key="11">
    <source>
        <dbReference type="Proteomes" id="UP000249091"/>
    </source>
</evidence>
<keyword evidence="11" id="KW-1185">Reference proteome</keyword>
<dbReference type="EMBL" id="LS483468">
    <property type="protein sequence ID" value="SQI38706.1"/>
    <property type="molecule type" value="Genomic_DNA"/>
</dbReference>
<feature type="compositionally biased region" description="Polar residues" evidence="8">
    <location>
        <begin position="1"/>
        <end position="10"/>
    </location>
</feature>
<evidence type="ECO:0000256" key="6">
    <source>
        <dbReference type="ARBA" id="ARBA00022989"/>
    </source>
</evidence>
<protein>
    <submittedName>
        <fullName evidence="10">ABC transporter transmembrane protein</fullName>
    </submittedName>
</protein>
<feature type="transmembrane region" description="Helical" evidence="9">
    <location>
        <begin position="213"/>
        <end position="232"/>
    </location>
</feature>
<evidence type="ECO:0000256" key="1">
    <source>
        <dbReference type="ARBA" id="ARBA00004651"/>
    </source>
</evidence>
<dbReference type="InterPro" id="IPR000522">
    <property type="entry name" value="ABC_transptr_permease_BtuC"/>
</dbReference>
<evidence type="ECO:0000256" key="8">
    <source>
        <dbReference type="SAM" id="MobiDB-lite"/>
    </source>
</evidence>
<evidence type="ECO:0000256" key="3">
    <source>
        <dbReference type="ARBA" id="ARBA00022448"/>
    </source>
</evidence>
<feature type="transmembrane region" description="Helical" evidence="9">
    <location>
        <begin position="77"/>
        <end position="96"/>
    </location>
</feature>
<feature type="transmembrane region" description="Helical" evidence="9">
    <location>
        <begin position="171"/>
        <end position="193"/>
    </location>
</feature>
<gene>
    <name evidence="10" type="primary">feuC</name>
    <name evidence="10" type="ORF">NCTC10994_03967</name>
</gene>
<accession>A0A2X4UFN9</accession>
<dbReference type="Gene3D" id="1.10.3470.10">
    <property type="entry name" value="ABC transporter involved in vitamin B12 uptake, BtuC"/>
    <property type="match status" value="1"/>
</dbReference>
<evidence type="ECO:0000256" key="2">
    <source>
        <dbReference type="ARBA" id="ARBA00007935"/>
    </source>
</evidence>
<dbReference type="GO" id="GO:0033214">
    <property type="term" value="P:siderophore-iron import into cell"/>
    <property type="evidence" value="ECO:0007669"/>
    <property type="project" value="TreeGrafter"/>
</dbReference>
<name>A0A2X4UFN9_9NOCA</name>
<keyword evidence="4" id="KW-1003">Cell membrane</keyword>
<dbReference type="GO" id="GO:0005886">
    <property type="term" value="C:plasma membrane"/>
    <property type="evidence" value="ECO:0007669"/>
    <property type="project" value="UniProtKB-SubCell"/>
</dbReference>